<evidence type="ECO:0000256" key="1">
    <source>
        <dbReference type="SAM" id="MobiDB-lite"/>
    </source>
</evidence>
<evidence type="ECO:0000313" key="3">
    <source>
        <dbReference type="EMBL" id="KAF2457447.1"/>
    </source>
</evidence>
<dbReference type="OrthoDB" id="10683164at2759"/>
<protein>
    <recommendedName>
        <fullName evidence="5">Organic solute transporter Ostalpha-domain-containing protein</fullName>
    </recommendedName>
</protein>
<dbReference type="AlphaFoldDB" id="A0A6A6P108"/>
<feature type="transmembrane region" description="Helical" evidence="2">
    <location>
        <begin position="51"/>
        <end position="75"/>
    </location>
</feature>
<name>A0A6A6P108_9PEZI</name>
<feature type="region of interest" description="Disordered" evidence="1">
    <location>
        <begin position="326"/>
        <end position="376"/>
    </location>
</feature>
<keyword evidence="2" id="KW-0472">Membrane</keyword>
<reference evidence="3" key="1">
    <citation type="journal article" date="2020" name="Stud. Mycol.">
        <title>101 Dothideomycetes genomes: a test case for predicting lifestyles and emergence of pathogens.</title>
        <authorList>
            <person name="Haridas S."/>
            <person name="Albert R."/>
            <person name="Binder M."/>
            <person name="Bloem J."/>
            <person name="Labutti K."/>
            <person name="Salamov A."/>
            <person name="Andreopoulos B."/>
            <person name="Baker S."/>
            <person name="Barry K."/>
            <person name="Bills G."/>
            <person name="Bluhm B."/>
            <person name="Cannon C."/>
            <person name="Castanera R."/>
            <person name="Culley D."/>
            <person name="Daum C."/>
            <person name="Ezra D."/>
            <person name="Gonzalez J."/>
            <person name="Henrissat B."/>
            <person name="Kuo A."/>
            <person name="Liang C."/>
            <person name="Lipzen A."/>
            <person name="Lutzoni F."/>
            <person name="Magnuson J."/>
            <person name="Mondo S."/>
            <person name="Nolan M."/>
            <person name="Ohm R."/>
            <person name="Pangilinan J."/>
            <person name="Park H.-J."/>
            <person name="Ramirez L."/>
            <person name="Alfaro M."/>
            <person name="Sun H."/>
            <person name="Tritt A."/>
            <person name="Yoshinaga Y."/>
            <person name="Zwiers L.-H."/>
            <person name="Turgeon B."/>
            <person name="Goodwin S."/>
            <person name="Spatafora J."/>
            <person name="Crous P."/>
            <person name="Grigoriev I."/>
        </authorList>
    </citation>
    <scope>NUCLEOTIDE SEQUENCE</scope>
    <source>
        <strain evidence="3">ATCC 16933</strain>
    </source>
</reference>
<evidence type="ECO:0000256" key="2">
    <source>
        <dbReference type="SAM" id="Phobius"/>
    </source>
</evidence>
<dbReference type="EMBL" id="MU001680">
    <property type="protein sequence ID" value="KAF2457447.1"/>
    <property type="molecule type" value="Genomic_DNA"/>
</dbReference>
<feature type="transmembrane region" description="Helical" evidence="2">
    <location>
        <begin position="128"/>
        <end position="150"/>
    </location>
</feature>
<evidence type="ECO:0008006" key="5">
    <source>
        <dbReference type="Google" id="ProtNLM"/>
    </source>
</evidence>
<feature type="transmembrane region" description="Helical" evidence="2">
    <location>
        <begin position="201"/>
        <end position="220"/>
    </location>
</feature>
<keyword evidence="2" id="KW-1133">Transmembrane helix</keyword>
<accession>A0A6A6P108</accession>
<sequence>MASCSASNIWTSLAVKAEVSIGTIFLLAYLFLLVCWWVVRRQPVHVHRLIRWYSFGLALVSMTIAYIVYVIFYILYACQAASFSDYHKSLVAWNVFFYLAYLILLGTVAFPVCNTLRERTGSERGRLSNLAFITAYVITCVLTFAFIGIISRNTYFGYASNSTLLSEDGLSGASTALYFLIAAASSVSMLKSLRYMKQQSLALGTLTTWVPALVASHLLQSATDLAVRAVRHVAYLQSDAAGIALATLHAAFTALAFGALLGLAADKKLGARSGAVAYNEIVEPGALPLQDQKRPAGFGDRLRGRARSRAATLGLGDFAPQYPQTMYAGYGQPSPGPVKGADWKFEPVAQREDWERQATHGSGNGQPPPPSPLLRV</sequence>
<feature type="transmembrane region" description="Helical" evidence="2">
    <location>
        <begin position="95"/>
        <end position="116"/>
    </location>
</feature>
<feature type="transmembrane region" description="Helical" evidence="2">
    <location>
        <begin position="240"/>
        <end position="263"/>
    </location>
</feature>
<organism evidence="3 4">
    <name type="scientific">Lineolata rhizophorae</name>
    <dbReference type="NCBI Taxonomy" id="578093"/>
    <lineage>
        <taxon>Eukaryota</taxon>
        <taxon>Fungi</taxon>
        <taxon>Dikarya</taxon>
        <taxon>Ascomycota</taxon>
        <taxon>Pezizomycotina</taxon>
        <taxon>Dothideomycetes</taxon>
        <taxon>Dothideomycetes incertae sedis</taxon>
        <taxon>Lineolatales</taxon>
        <taxon>Lineolataceae</taxon>
        <taxon>Lineolata</taxon>
    </lineage>
</organism>
<feature type="transmembrane region" description="Helical" evidence="2">
    <location>
        <begin position="20"/>
        <end position="39"/>
    </location>
</feature>
<dbReference type="Proteomes" id="UP000799766">
    <property type="component" value="Unassembled WGS sequence"/>
</dbReference>
<evidence type="ECO:0000313" key="4">
    <source>
        <dbReference type="Proteomes" id="UP000799766"/>
    </source>
</evidence>
<feature type="transmembrane region" description="Helical" evidence="2">
    <location>
        <begin position="170"/>
        <end position="189"/>
    </location>
</feature>
<feature type="compositionally biased region" description="Pro residues" evidence="1">
    <location>
        <begin position="366"/>
        <end position="376"/>
    </location>
</feature>
<keyword evidence="2" id="KW-0812">Transmembrane</keyword>
<keyword evidence="4" id="KW-1185">Reference proteome</keyword>
<gene>
    <name evidence="3" type="ORF">BDY21DRAFT_363727</name>
</gene>
<feature type="compositionally biased region" description="Basic and acidic residues" evidence="1">
    <location>
        <begin position="341"/>
        <end position="358"/>
    </location>
</feature>
<proteinExistence type="predicted"/>